<comment type="caution">
    <text evidence="6">The sequence shown here is derived from an EMBL/GenBank/DDBJ whole genome shotgun (WGS) entry which is preliminary data.</text>
</comment>
<evidence type="ECO:0000256" key="1">
    <source>
        <dbReference type="ARBA" id="ARBA00001957"/>
    </source>
</evidence>
<dbReference type="PANTHER" id="PTHR45527:SF1">
    <property type="entry name" value="FATTY ACID SYNTHASE"/>
    <property type="match status" value="1"/>
</dbReference>
<dbReference type="InterPro" id="IPR006162">
    <property type="entry name" value="Ppantetheine_attach_site"/>
</dbReference>
<dbReference type="SUPFAM" id="SSF52777">
    <property type="entry name" value="CoA-dependent acyltransferases"/>
    <property type="match status" value="2"/>
</dbReference>
<protein>
    <submittedName>
        <fullName evidence="6">Condensation domain-containing protein</fullName>
    </submittedName>
</protein>
<evidence type="ECO:0000259" key="4">
    <source>
        <dbReference type="Pfam" id="PF00550"/>
    </source>
</evidence>
<keyword evidence="3" id="KW-0597">Phosphoprotein</keyword>
<evidence type="ECO:0000313" key="7">
    <source>
        <dbReference type="Proteomes" id="UP001237595"/>
    </source>
</evidence>
<name>A0ABT6PWQ9_9PSEU</name>
<reference evidence="6 7" key="1">
    <citation type="submission" date="2023-04" db="EMBL/GenBank/DDBJ databases">
        <title>Draft genome sequence of Saccharopolyspora sp. TS4A08 isolated from sweet potato rhizospheric soil.</title>
        <authorList>
            <person name="Suksaard P."/>
            <person name="Duangmal K."/>
        </authorList>
    </citation>
    <scope>NUCLEOTIDE SEQUENCE [LARGE SCALE GENOMIC DNA]</scope>
    <source>
        <strain evidence="6 7">TS4A08</strain>
    </source>
</reference>
<evidence type="ECO:0000256" key="3">
    <source>
        <dbReference type="ARBA" id="ARBA00022553"/>
    </source>
</evidence>
<evidence type="ECO:0000256" key="2">
    <source>
        <dbReference type="ARBA" id="ARBA00022450"/>
    </source>
</evidence>
<feature type="domain" description="Condensation" evidence="5">
    <location>
        <begin position="68"/>
        <end position="453"/>
    </location>
</feature>
<dbReference type="PROSITE" id="PS00012">
    <property type="entry name" value="PHOSPHOPANTETHEINE"/>
    <property type="match status" value="1"/>
</dbReference>
<comment type="cofactor">
    <cofactor evidence="1">
        <name>pantetheine 4'-phosphate</name>
        <dbReference type="ChEBI" id="CHEBI:47942"/>
    </cofactor>
</comment>
<dbReference type="Gene3D" id="3.30.559.30">
    <property type="entry name" value="Nonribosomal peptide synthetase, condensation domain"/>
    <property type="match status" value="1"/>
</dbReference>
<dbReference type="InterPro" id="IPR023213">
    <property type="entry name" value="CAT-like_dom_sf"/>
</dbReference>
<dbReference type="PANTHER" id="PTHR45527">
    <property type="entry name" value="NONRIBOSOMAL PEPTIDE SYNTHETASE"/>
    <property type="match status" value="1"/>
</dbReference>
<proteinExistence type="predicted"/>
<dbReference type="InterPro" id="IPR009081">
    <property type="entry name" value="PP-bd_ACP"/>
</dbReference>
<dbReference type="Gene3D" id="3.30.559.10">
    <property type="entry name" value="Chloramphenicol acetyltransferase-like domain"/>
    <property type="match status" value="1"/>
</dbReference>
<keyword evidence="7" id="KW-1185">Reference proteome</keyword>
<accession>A0ABT6PWQ9</accession>
<gene>
    <name evidence="6" type="ORF">QFW96_27800</name>
</gene>
<organism evidence="6 7">
    <name type="scientific">Saccharopolyspora ipomoeae</name>
    <dbReference type="NCBI Taxonomy" id="3042027"/>
    <lineage>
        <taxon>Bacteria</taxon>
        <taxon>Bacillati</taxon>
        <taxon>Actinomycetota</taxon>
        <taxon>Actinomycetes</taxon>
        <taxon>Pseudonocardiales</taxon>
        <taxon>Pseudonocardiaceae</taxon>
        <taxon>Saccharopolyspora</taxon>
    </lineage>
</organism>
<dbReference type="Pfam" id="PF00550">
    <property type="entry name" value="PP-binding"/>
    <property type="match status" value="1"/>
</dbReference>
<keyword evidence="2" id="KW-0596">Phosphopantetheine</keyword>
<sequence length="464" mass="51045">PLVDYGLDSILVLQLVNALREDLPDISPAMIFDAGGVDGLLARCGARQRWDLSGSQRLVHRDHVRWGGSSTYNLPLLFEIRGELDETALERAVREQARLHPVLTAAVVEQDGVPQLELDPSRTPSFERIELRAGTRDEQLAALRDLVAEEFDLATGPLVRAHLVGLPDRRRLLLITAHHLLLDGTSTALLVRGLQDAYGGSATPPRATFGDFTAWERDLLTGPGARAHRDFWLRELDGAPTNLALPHDRRPEPDRMPRIRVLTREVPAQQADALAAWAARHRTGLATALFATWVVFLGKVTGQRDLVAGLTAAARPEERFQDVVGQFATRLPIRCTTTGDPAEVLESLRDKVLAGIEHSAYPLREIARALGREDEPLARTNFLFQNFAGADLLTGEAAGEPRLHPFADLPYTGEHALAAEVYRSGAGFKVFLKYDANLFDDATARRLADEWFSSLRAGSGAQEL</sequence>
<evidence type="ECO:0000313" key="6">
    <source>
        <dbReference type="EMBL" id="MDI2032454.1"/>
    </source>
</evidence>
<evidence type="ECO:0000259" key="5">
    <source>
        <dbReference type="Pfam" id="PF00668"/>
    </source>
</evidence>
<dbReference type="RefSeq" id="WP_281458704.1">
    <property type="nucleotide sequence ID" value="NZ_JASAOF010000030.1"/>
</dbReference>
<dbReference type="EMBL" id="JASAOF010000030">
    <property type="protein sequence ID" value="MDI2032454.1"/>
    <property type="molecule type" value="Genomic_DNA"/>
</dbReference>
<dbReference type="Pfam" id="PF00668">
    <property type="entry name" value="Condensation"/>
    <property type="match status" value="1"/>
</dbReference>
<dbReference type="InterPro" id="IPR001242">
    <property type="entry name" value="Condensation_dom"/>
</dbReference>
<feature type="non-terminal residue" evidence="6">
    <location>
        <position position="1"/>
    </location>
</feature>
<feature type="domain" description="Carrier" evidence="4">
    <location>
        <begin position="1"/>
        <end position="42"/>
    </location>
</feature>
<dbReference type="Proteomes" id="UP001237595">
    <property type="component" value="Unassembled WGS sequence"/>
</dbReference>